<gene>
    <name evidence="2" type="ORF">GXW76_07010</name>
</gene>
<dbReference type="InterPro" id="IPR009725">
    <property type="entry name" value="3_dmu_93_MTrfase"/>
</dbReference>
<dbReference type="AlphaFoldDB" id="A0A9X9WUT8"/>
<dbReference type="CDD" id="cd06588">
    <property type="entry name" value="PhnB_like"/>
    <property type="match status" value="1"/>
</dbReference>
<protein>
    <submittedName>
        <fullName evidence="2">VOC family protein</fullName>
    </submittedName>
</protein>
<accession>A0A9X9WUT8</accession>
<reference evidence="2" key="1">
    <citation type="submission" date="2020-01" db="EMBL/GenBank/DDBJ databases">
        <authorList>
            <person name="Rat A."/>
        </authorList>
    </citation>
    <scope>NUCLEOTIDE SEQUENCE</scope>
    <source>
        <strain evidence="2">LMG 31231</strain>
    </source>
</reference>
<dbReference type="Pfam" id="PF06983">
    <property type="entry name" value="3-dmu-9_3-mt"/>
    <property type="match status" value="1"/>
</dbReference>
<dbReference type="InterPro" id="IPR029068">
    <property type="entry name" value="Glyas_Bleomycin-R_OHBP_Dase"/>
</dbReference>
<dbReference type="Gene3D" id="3.10.180.10">
    <property type="entry name" value="2,3-Dihydroxybiphenyl 1,2-Dioxygenase, domain 1"/>
    <property type="match status" value="1"/>
</dbReference>
<dbReference type="PANTHER" id="PTHR33990">
    <property type="entry name" value="PROTEIN YJDN-RELATED"/>
    <property type="match status" value="1"/>
</dbReference>
<proteinExistence type="predicted"/>
<dbReference type="InterPro" id="IPR028973">
    <property type="entry name" value="PhnB-like"/>
</dbReference>
<evidence type="ECO:0000313" key="2">
    <source>
        <dbReference type="EMBL" id="MBR0670917.1"/>
    </source>
</evidence>
<dbReference type="Proteomes" id="UP001138751">
    <property type="component" value="Unassembled WGS sequence"/>
</dbReference>
<name>A0A9X9WUT8_9PROT</name>
<evidence type="ECO:0000313" key="3">
    <source>
        <dbReference type="Proteomes" id="UP001138751"/>
    </source>
</evidence>
<dbReference type="EMBL" id="JAAEDM010000012">
    <property type="protein sequence ID" value="MBR0670917.1"/>
    <property type="molecule type" value="Genomic_DNA"/>
</dbReference>
<dbReference type="SUPFAM" id="SSF54593">
    <property type="entry name" value="Glyoxalase/Bleomycin resistance protein/Dihydroxybiphenyl dioxygenase"/>
    <property type="match status" value="1"/>
</dbReference>
<evidence type="ECO:0000259" key="1">
    <source>
        <dbReference type="Pfam" id="PF06983"/>
    </source>
</evidence>
<feature type="domain" description="PhnB-like" evidence="1">
    <location>
        <begin position="6"/>
        <end position="112"/>
    </location>
</feature>
<keyword evidence="3" id="KW-1185">Reference proteome</keyword>
<organism evidence="2 3">
    <name type="scientific">Neoroseomonas soli</name>
    <dbReference type="NCBI Taxonomy" id="1081025"/>
    <lineage>
        <taxon>Bacteria</taxon>
        <taxon>Pseudomonadati</taxon>
        <taxon>Pseudomonadota</taxon>
        <taxon>Alphaproteobacteria</taxon>
        <taxon>Acetobacterales</taxon>
        <taxon>Acetobacteraceae</taxon>
        <taxon>Neoroseomonas</taxon>
    </lineage>
</organism>
<dbReference type="RefSeq" id="WP_211861295.1">
    <property type="nucleotide sequence ID" value="NZ_JAAEDM010000012.1"/>
</dbReference>
<sequence length="158" mass="16977">MTTDTVMPCLWFNDAAEQAVRHYCAVVPGSAIRNVVRHADGSAFIVEFDLGGRPCMAFNAARDAAFTQAISLVVTCADQAELDRVWDGLLEGGAPQRCGWLTDRHGVSWQVVPASLGEMMRQGDAAQRGRLMAALMPMVKLDIATLKAAWAAEEGAIA</sequence>
<comment type="caution">
    <text evidence="2">The sequence shown here is derived from an EMBL/GenBank/DDBJ whole genome shotgun (WGS) entry which is preliminary data.</text>
</comment>
<reference evidence="2" key="2">
    <citation type="journal article" date="2021" name="Syst. Appl. Microbiol.">
        <title>Roseomonas hellenica sp. nov., isolated from roots of wild-growing Alkanna tinctoria.</title>
        <authorList>
            <person name="Rat A."/>
            <person name="Naranjo H.D."/>
            <person name="Lebbe L."/>
            <person name="Cnockaert M."/>
            <person name="Krigas N."/>
            <person name="Grigoriadou K."/>
            <person name="Maloupa E."/>
            <person name="Willems A."/>
        </authorList>
    </citation>
    <scope>NUCLEOTIDE SEQUENCE</scope>
    <source>
        <strain evidence="2">LMG 31231</strain>
    </source>
</reference>
<dbReference type="PIRSF" id="PIRSF021700">
    <property type="entry name" value="3_dmu_93_MTrfase"/>
    <property type="match status" value="1"/>
</dbReference>